<sequence>MPSELVEKMLKISYHDLYRAMVGFLSTNLIGSGSFGFMNKGKLDQYGDRLVAITVLDLQKSGASKSFEAECRTMRNIHHRNLVSLLTYCSSIDPKGRNFKALIYELMQNGNLTYGCTQIQPQQVDQEI</sequence>
<evidence type="ECO:0000313" key="8">
    <source>
        <dbReference type="EMBL" id="KAL3500485.1"/>
    </source>
</evidence>
<dbReference type="Proteomes" id="UP001630127">
    <property type="component" value="Unassembled WGS sequence"/>
</dbReference>
<comment type="subcellular location">
    <subcellularLocation>
        <location evidence="1">Membrane</location>
    </subcellularLocation>
</comment>
<keyword evidence="5" id="KW-1133">Transmembrane helix</keyword>
<evidence type="ECO:0000313" key="9">
    <source>
        <dbReference type="Proteomes" id="UP001630127"/>
    </source>
</evidence>
<dbReference type="PANTHER" id="PTHR27008:SF592">
    <property type="entry name" value="LEUCINE-RICH REPEAT RECEPTOR-LIKE PROTEIN KINASE FAMILY PROTEIN-RELATED"/>
    <property type="match status" value="1"/>
</dbReference>
<protein>
    <recommendedName>
        <fullName evidence="7">Protein kinase domain-containing protein</fullName>
    </recommendedName>
</protein>
<organism evidence="8 9">
    <name type="scientific">Cinchona calisaya</name>
    <dbReference type="NCBI Taxonomy" id="153742"/>
    <lineage>
        <taxon>Eukaryota</taxon>
        <taxon>Viridiplantae</taxon>
        <taxon>Streptophyta</taxon>
        <taxon>Embryophyta</taxon>
        <taxon>Tracheophyta</taxon>
        <taxon>Spermatophyta</taxon>
        <taxon>Magnoliopsida</taxon>
        <taxon>eudicotyledons</taxon>
        <taxon>Gunneridae</taxon>
        <taxon>Pentapetalae</taxon>
        <taxon>asterids</taxon>
        <taxon>lamiids</taxon>
        <taxon>Gentianales</taxon>
        <taxon>Rubiaceae</taxon>
        <taxon>Cinchonoideae</taxon>
        <taxon>Cinchoneae</taxon>
        <taxon>Cinchona</taxon>
    </lineage>
</organism>
<evidence type="ECO:0000256" key="3">
    <source>
        <dbReference type="ARBA" id="ARBA00022692"/>
    </source>
</evidence>
<dbReference type="SUPFAM" id="SSF56112">
    <property type="entry name" value="Protein kinase-like (PK-like)"/>
    <property type="match status" value="1"/>
</dbReference>
<keyword evidence="6" id="KW-0472">Membrane</keyword>
<accession>A0ABD2Y3V3</accession>
<dbReference type="InterPro" id="IPR001245">
    <property type="entry name" value="Ser-Thr/Tyr_kinase_cat_dom"/>
</dbReference>
<evidence type="ECO:0000256" key="2">
    <source>
        <dbReference type="ARBA" id="ARBA00022614"/>
    </source>
</evidence>
<evidence type="ECO:0000256" key="6">
    <source>
        <dbReference type="ARBA" id="ARBA00023136"/>
    </source>
</evidence>
<proteinExistence type="predicted"/>
<dbReference type="InterPro" id="IPR011009">
    <property type="entry name" value="Kinase-like_dom_sf"/>
</dbReference>
<gene>
    <name evidence="8" type="ORF">ACH5RR_039578</name>
</gene>
<evidence type="ECO:0000256" key="1">
    <source>
        <dbReference type="ARBA" id="ARBA00004370"/>
    </source>
</evidence>
<comment type="caution">
    <text evidence="8">The sequence shown here is derived from an EMBL/GenBank/DDBJ whole genome shotgun (WGS) entry which is preliminary data.</text>
</comment>
<reference evidence="8 9" key="1">
    <citation type="submission" date="2024-11" db="EMBL/GenBank/DDBJ databases">
        <title>A near-complete genome assembly of Cinchona calisaya.</title>
        <authorList>
            <person name="Lian D.C."/>
            <person name="Zhao X.W."/>
            <person name="Wei L."/>
        </authorList>
    </citation>
    <scope>NUCLEOTIDE SEQUENCE [LARGE SCALE GENOMIC DNA]</scope>
    <source>
        <tissue evidence="8">Nenye</tissue>
    </source>
</reference>
<dbReference type="AlphaFoldDB" id="A0ABD2Y3V3"/>
<dbReference type="Gene3D" id="3.30.200.20">
    <property type="entry name" value="Phosphorylase Kinase, domain 1"/>
    <property type="match status" value="1"/>
</dbReference>
<dbReference type="Pfam" id="PF07714">
    <property type="entry name" value="PK_Tyr_Ser-Thr"/>
    <property type="match status" value="1"/>
</dbReference>
<evidence type="ECO:0000259" key="7">
    <source>
        <dbReference type="PROSITE" id="PS50011"/>
    </source>
</evidence>
<keyword evidence="3" id="KW-0812">Transmembrane</keyword>
<name>A0ABD2Y3V3_9GENT</name>
<dbReference type="InterPro" id="IPR051809">
    <property type="entry name" value="Plant_receptor-like_S/T_kinase"/>
</dbReference>
<feature type="domain" description="Protein kinase" evidence="7">
    <location>
        <begin position="24"/>
        <end position="128"/>
    </location>
</feature>
<dbReference type="GO" id="GO:0016020">
    <property type="term" value="C:membrane"/>
    <property type="evidence" value="ECO:0007669"/>
    <property type="project" value="UniProtKB-SubCell"/>
</dbReference>
<dbReference type="EMBL" id="JBJUIK010000016">
    <property type="protein sequence ID" value="KAL3500485.1"/>
    <property type="molecule type" value="Genomic_DNA"/>
</dbReference>
<dbReference type="InterPro" id="IPR000719">
    <property type="entry name" value="Prot_kinase_dom"/>
</dbReference>
<keyword evidence="4" id="KW-0677">Repeat</keyword>
<keyword evidence="2" id="KW-0433">Leucine-rich repeat</keyword>
<dbReference type="PANTHER" id="PTHR27008">
    <property type="entry name" value="OS04G0122200 PROTEIN"/>
    <property type="match status" value="1"/>
</dbReference>
<keyword evidence="9" id="KW-1185">Reference proteome</keyword>
<evidence type="ECO:0000256" key="5">
    <source>
        <dbReference type="ARBA" id="ARBA00022989"/>
    </source>
</evidence>
<evidence type="ECO:0000256" key="4">
    <source>
        <dbReference type="ARBA" id="ARBA00022737"/>
    </source>
</evidence>
<dbReference type="PROSITE" id="PS50011">
    <property type="entry name" value="PROTEIN_KINASE_DOM"/>
    <property type="match status" value="1"/>
</dbReference>